<name>A0A8C9Q918_SPEDA</name>
<feature type="compositionally biased region" description="Basic and acidic residues" evidence="1">
    <location>
        <begin position="16"/>
        <end position="26"/>
    </location>
</feature>
<reference evidence="2" key="1">
    <citation type="submission" date="2025-08" db="UniProtKB">
        <authorList>
            <consortium name="Ensembl"/>
        </authorList>
    </citation>
    <scope>IDENTIFICATION</scope>
</reference>
<reference evidence="2" key="2">
    <citation type="submission" date="2025-09" db="UniProtKB">
        <authorList>
            <consortium name="Ensembl"/>
        </authorList>
    </citation>
    <scope>IDENTIFICATION</scope>
</reference>
<evidence type="ECO:0000313" key="2">
    <source>
        <dbReference type="Ensembl" id="ENSSDAP00000018042.1"/>
    </source>
</evidence>
<dbReference type="Ensembl" id="ENSSDAT00000020639.1">
    <property type="protein sequence ID" value="ENSSDAP00000018042.1"/>
    <property type="gene ID" value="ENSSDAG00000016479.1"/>
</dbReference>
<accession>A0A8C9Q918</accession>
<organism evidence="2 3">
    <name type="scientific">Spermophilus dauricus</name>
    <name type="common">Daurian ground squirrel</name>
    <dbReference type="NCBI Taxonomy" id="99837"/>
    <lineage>
        <taxon>Eukaryota</taxon>
        <taxon>Metazoa</taxon>
        <taxon>Chordata</taxon>
        <taxon>Craniata</taxon>
        <taxon>Vertebrata</taxon>
        <taxon>Euteleostomi</taxon>
        <taxon>Mammalia</taxon>
        <taxon>Eutheria</taxon>
        <taxon>Euarchontoglires</taxon>
        <taxon>Glires</taxon>
        <taxon>Rodentia</taxon>
        <taxon>Sciuromorpha</taxon>
        <taxon>Sciuridae</taxon>
        <taxon>Xerinae</taxon>
        <taxon>Marmotini</taxon>
        <taxon>Spermophilus</taxon>
    </lineage>
</organism>
<feature type="compositionally biased region" description="Polar residues" evidence="1">
    <location>
        <begin position="29"/>
        <end position="40"/>
    </location>
</feature>
<keyword evidence="3" id="KW-1185">Reference proteome</keyword>
<feature type="region of interest" description="Disordered" evidence="1">
    <location>
        <begin position="1"/>
        <end position="54"/>
    </location>
</feature>
<protein>
    <submittedName>
        <fullName evidence="2">Uncharacterized protein</fullName>
    </submittedName>
</protein>
<sequence length="54" mass="6143">MRRRWRQEGFYPAPDFPDREAEDKAGVFDTTSGPWETNASHPVPFAPGIPRRAA</sequence>
<dbReference type="AlphaFoldDB" id="A0A8C9Q918"/>
<dbReference type="Proteomes" id="UP000694422">
    <property type="component" value="Unplaced"/>
</dbReference>
<evidence type="ECO:0000313" key="3">
    <source>
        <dbReference type="Proteomes" id="UP000694422"/>
    </source>
</evidence>
<proteinExistence type="predicted"/>
<evidence type="ECO:0000256" key="1">
    <source>
        <dbReference type="SAM" id="MobiDB-lite"/>
    </source>
</evidence>